<dbReference type="Proteomes" id="UP000541558">
    <property type="component" value="Unassembled WGS sequence"/>
</dbReference>
<evidence type="ECO:0000313" key="1">
    <source>
        <dbReference type="EMBL" id="KAF5339180.1"/>
    </source>
</evidence>
<dbReference type="Gene3D" id="3.80.10.10">
    <property type="entry name" value="Ribonuclease Inhibitor"/>
    <property type="match status" value="1"/>
</dbReference>
<dbReference type="AlphaFoldDB" id="A0A8H5CC97"/>
<dbReference type="EMBL" id="JAACJK010000009">
    <property type="protein sequence ID" value="KAF5339180.1"/>
    <property type="molecule type" value="Genomic_DNA"/>
</dbReference>
<name>A0A8H5CC97_9AGAR</name>
<dbReference type="SUPFAM" id="SSF52047">
    <property type="entry name" value="RNI-like"/>
    <property type="match status" value="1"/>
</dbReference>
<protein>
    <submittedName>
        <fullName evidence="1">Uncharacterized protein</fullName>
    </submittedName>
</protein>
<organism evidence="1 2">
    <name type="scientific">Ephemerocybe angulata</name>
    <dbReference type="NCBI Taxonomy" id="980116"/>
    <lineage>
        <taxon>Eukaryota</taxon>
        <taxon>Fungi</taxon>
        <taxon>Dikarya</taxon>
        <taxon>Basidiomycota</taxon>
        <taxon>Agaricomycotina</taxon>
        <taxon>Agaricomycetes</taxon>
        <taxon>Agaricomycetidae</taxon>
        <taxon>Agaricales</taxon>
        <taxon>Agaricineae</taxon>
        <taxon>Psathyrellaceae</taxon>
        <taxon>Ephemerocybe</taxon>
    </lineage>
</organism>
<proteinExistence type="predicted"/>
<dbReference type="OrthoDB" id="2922650at2759"/>
<dbReference type="InterPro" id="IPR032675">
    <property type="entry name" value="LRR_dom_sf"/>
</dbReference>
<keyword evidence="2" id="KW-1185">Reference proteome</keyword>
<gene>
    <name evidence="1" type="ORF">D9611_011206</name>
</gene>
<sequence>MDVSLDNDMIVEATETQAEAAPNAAPGAPSQVFNNMELSSLIMQSLKGITLQESGVAPVVPPGGLKTCRPAPWRQYFARLTTVNRTVFHASIEVLWEHMSSLEPFFSTLLPADRKQNDMFSILLSYYRGVRSVQWHRFTLYSSRTKSLALNRFTSPQIDESSWVMFLATDKTKPDLLFPALKAVYLCSNSNLSLLVAFSFAPYITSITVDLDAGSNEPVEESGIALTTLLQERARNLTHAALLSPFNSDTASRIFEITSLSSLSLHANGETSAVDFTRVKNLPLLEKLQFTQTLDASRPSPLPPLLDFPRVISAPLDGSPRLQELSVRANPATHYQLAASISSPSLESINLVFLSDHPEEHAMIIPHILTIHAKRNLNLKSLVAEYWTRGIHWDQDTINPMRGDPLYDKALSFTQALSALRNLTTLKILSVPFLTVDILALMLDAVHSLPMLELLWLDVTNMTELEEDEVVIPFLHSLDNISRTNQRLNHCVLPIDLAEVPPIPNDYISTNRLKKLDLCTMTVEDLEERSTEYRLRIAQYLDRLFPHLETLTDTLPITDAWGRKAWGEIFAMVSTFQALRAQAARDIARTAGTGMLVEGD</sequence>
<comment type="caution">
    <text evidence="1">The sequence shown here is derived from an EMBL/GenBank/DDBJ whole genome shotgun (WGS) entry which is preliminary data.</text>
</comment>
<reference evidence="1 2" key="1">
    <citation type="journal article" date="2020" name="ISME J.">
        <title>Uncovering the hidden diversity of litter-decomposition mechanisms in mushroom-forming fungi.</title>
        <authorList>
            <person name="Floudas D."/>
            <person name="Bentzer J."/>
            <person name="Ahren D."/>
            <person name="Johansson T."/>
            <person name="Persson P."/>
            <person name="Tunlid A."/>
        </authorList>
    </citation>
    <scope>NUCLEOTIDE SEQUENCE [LARGE SCALE GENOMIC DNA]</scope>
    <source>
        <strain evidence="1 2">CBS 175.51</strain>
    </source>
</reference>
<accession>A0A8H5CC97</accession>
<evidence type="ECO:0000313" key="2">
    <source>
        <dbReference type="Proteomes" id="UP000541558"/>
    </source>
</evidence>